<gene>
    <name evidence="1" type="ORF">CS063_00910</name>
</gene>
<dbReference type="EMBL" id="PEDL01000001">
    <property type="protein sequence ID" value="PHV72071.1"/>
    <property type="molecule type" value="Genomic_DNA"/>
</dbReference>
<evidence type="ECO:0000313" key="2">
    <source>
        <dbReference type="Proteomes" id="UP000224460"/>
    </source>
</evidence>
<protein>
    <submittedName>
        <fullName evidence="1">dUTP pyrophosphatase</fullName>
    </submittedName>
</protein>
<sequence length="169" mass="18969">MDKQMIYFSKLKENAIIPSKRDEDGAFDIYACFEEEYLVLEPHTTVMVPTGIASAFSSDYVAILKERGSTGTKGIGQRSGVIDSGYRGEWLMPITNHNEVPLIIMKKESVLPQSLSEDLRKAIIYPYEKALSQCIMVEVPKLQINEIPYEELVQFQSQRGTGRLGSSGK</sequence>
<dbReference type="Proteomes" id="UP000224460">
    <property type="component" value="Unassembled WGS sequence"/>
</dbReference>
<accession>A0AC61DHE6</accession>
<organism evidence="1 2">
    <name type="scientific">Sporanaerobium hydrogeniformans</name>
    <dbReference type="NCBI Taxonomy" id="3072179"/>
    <lineage>
        <taxon>Bacteria</taxon>
        <taxon>Bacillati</taxon>
        <taxon>Bacillota</taxon>
        <taxon>Clostridia</taxon>
        <taxon>Lachnospirales</taxon>
        <taxon>Lachnospiraceae</taxon>
        <taxon>Sporanaerobium</taxon>
    </lineage>
</organism>
<name>A0AC61DHE6_9FIRM</name>
<comment type="caution">
    <text evidence="1">The sequence shown here is derived from an EMBL/GenBank/DDBJ whole genome shotgun (WGS) entry which is preliminary data.</text>
</comment>
<proteinExistence type="predicted"/>
<evidence type="ECO:0000313" key="1">
    <source>
        <dbReference type="EMBL" id="PHV72071.1"/>
    </source>
</evidence>
<keyword evidence="2" id="KW-1185">Reference proteome</keyword>
<reference evidence="1" key="1">
    <citation type="submission" date="2017-10" db="EMBL/GenBank/DDBJ databases">
        <title>Genome sequence of cellulolytic Lachnospiraceae bacterium XHS1971 isolated from hotspring sediment.</title>
        <authorList>
            <person name="Vasudevan G."/>
            <person name="Joshi A.J."/>
            <person name="Hivarkar S."/>
            <person name="Lanjekar V.B."/>
            <person name="Dhakephalkar P.K."/>
            <person name="Dagar S."/>
        </authorList>
    </citation>
    <scope>NUCLEOTIDE SEQUENCE</scope>
    <source>
        <strain evidence="1">XHS1971</strain>
    </source>
</reference>